<dbReference type="SUPFAM" id="SSF51735">
    <property type="entry name" value="NAD(P)-binding Rossmann-fold domains"/>
    <property type="match status" value="1"/>
</dbReference>
<accession>A0AAW9W895</accession>
<feature type="domain" description="NAD(P)-binding" evidence="8">
    <location>
        <begin position="5"/>
        <end position="48"/>
    </location>
</feature>
<comment type="cofactor">
    <cofactor evidence="2">
        <name>NAD(+)</name>
        <dbReference type="ChEBI" id="CHEBI:57540"/>
    </cofactor>
</comment>
<feature type="non-terminal residue" evidence="9">
    <location>
        <position position="53"/>
    </location>
</feature>
<keyword evidence="7" id="KW-0413">Isomerase</keyword>
<dbReference type="Gene3D" id="3.40.50.720">
    <property type="entry name" value="NAD(P)-binding Rossmann-like Domain"/>
    <property type="match status" value="1"/>
</dbReference>
<proteinExistence type="inferred from homology"/>
<evidence type="ECO:0000256" key="3">
    <source>
        <dbReference type="ARBA" id="ARBA00007637"/>
    </source>
</evidence>
<name>A0AAW9W895_STREE</name>
<comment type="similarity">
    <text evidence="3">Belongs to the NAD(P)-dependent epimerase/dehydratase family.</text>
</comment>
<dbReference type="RefSeq" id="WP_155459032.1">
    <property type="nucleotide sequence ID" value="NZ_WNHN01000453.1"/>
</dbReference>
<evidence type="ECO:0000256" key="6">
    <source>
        <dbReference type="ARBA" id="ARBA00023027"/>
    </source>
</evidence>
<evidence type="ECO:0000313" key="9">
    <source>
        <dbReference type="EMBL" id="MTV78105.1"/>
    </source>
</evidence>
<comment type="catalytic activity">
    <reaction evidence="1">
        <text>UDP-alpha-D-glucose = UDP-alpha-D-galactose</text>
        <dbReference type="Rhea" id="RHEA:22168"/>
        <dbReference type="ChEBI" id="CHEBI:58885"/>
        <dbReference type="ChEBI" id="CHEBI:66914"/>
        <dbReference type="EC" id="5.1.3.2"/>
    </reaction>
</comment>
<protein>
    <recommendedName>
        <fullName evidence="5">UDP-glucose 4-epimerase</fullName>
        <ecNumber evidence="4">5.1.3.2</ecNumber>
    </recommendedName>
</protein>
<reference evidence="9" key="1">
    <citation type="submission" date="2019-11" db="EMBL/GenBank/DDBJ databases">
        <title>Growth characteristics of pneumococcus vary with the chemical composition of the capsule and with environmental conditions.</title>
        <authorList>
            <person name="Tothpal A."/>
            <person name="Desobry K."/>
            <person name="Joshi S."/>
            <person name="Wyllie A.L."/>
            <person name="Weinberger D.M."/>
        </authorList>
    </citation>
    <scope>NUCLEOTIDE SEQUENCE</scope>
    <source>
        <strain evidence="9">Pnumococcus10A</strain>
    </source>
</reference>
<organism evidence="9 10">
    <name type="scientific">Streptococcus pneumoniae</name>
    <dbReference type="NCBI Taxonomy" id="1313"/>
    <lineage>
        <taxon>Bacteria</taxon>
        <taxon>Bacillati</taxon>
        <taxon>Bacillota</taxon>
        <taxon>Bacilli</taxon>
        <taxon>Lactobacillales</taxon>
        <taxon>Streptococcaceae</taxon>
        <taxon>Streptococcus</taxon>
    </lineage>
</organism>
<dbReference type="AlphaFoldDB" id="A0AAW9W895"/>
<dbReference type="EC" id="5.1.3.2" evidence="4"/>
<dbReference type="InterPro" id="IPR016040">
    <property type="entry name" value="NAD(P)-bd_dom"/>
</dbReference>
<evidence type="ECO:0000256" key="5">
    <source>
        <dbReference type="ARBA" id="ARBA00018569"/>
    </source>
</evidence>
<dbReference type="Pfam" id="PF16363">
    <property type="entry name" value="GDP_Man_Dehyd"/>
    <property type="match status" value="1"/>
</dbReference>
<evidence type="ECO:0000256" key="2">
    <source>
        <dbReference type="ARBA" id="ARBA00001911"/>
    </source>
</evidence>
<keyword evidence="6" id="KW-0520">NAD</keyword>
<dbReference type="PANTHER" id="PTHR43725:SF47">
    <property type="entry name" value="UDP-GLUCOSE 4-EPIMERASE"/>
    <property type="match status" value="1"/>
</dbReference>
<dbReference type="EMBL" id="WNHN01000453">
    <property type="protein sequence ID" value="MTV78105.1"/>
    <property type="molecule type" value="Genomic_DNA"/>
</dbReference>
<dbReference type="Proteomes" id="UP000729182">
    <property type="component" value="Unassembled WGS sequence"/>
</dbReference>
<dbReference type="InterPro" id="IPR036291">
    <property type="entry name" value="NAD(P)-bd_dom_sf"/>
</dbReference>
<evidence type="ECO:0000313" key="10">
    <source>
        <dbReference type="Proteomes" id="UP000729182"/>
    </source>
</evidence>
<evidence type="ECO:0000259" key="8">
    <source>
        <dbReference type="Pfam" id="PF16363"/>
    </source>
</evidence>
<sequence>MKSLLITGGAGYIGSHTVLDLLDNNYEVTIIDDLSNSKKKVIESIKQISKKSR</sequence>
<gene>
    <name evidence="9" type="ORF">GM535_12865</name>
</gene>
<dbReference type="GO" id="GO:0005996">
    <property type="term" value="P:monosaccharide metabolic process"/>
    <property type="evidence" value="ECO:0007669"/>
    <property type="project" value="TreeGrafter"/>
</dbReference>
<comment type="caution">
    <text evidence="9">The sequence shown here is derived from an EMBL/GenBank/DDBJ whole genome shotgun (WGS) entry which is preliminary data.</text>
</comment>
<dbReference type="GO" id="GO:0003978">
    <property type="term" value="F:UDP-glucose 4-epimerase activity"/>
    <property type="evidence" value="ECO:0007669"/>
    <property type="project" value="UniProtKB-EC"/>
</dbReference>
<evidence type="ECO:0000256" key="1">
    <source>
        <dbReference type="ARBA" id="ARBA00000083"/>
    </source>
</evidence>
<evidence type="ECO:0000256" key="7">
    <source>
        <dbReference type="ARBA" id="ARBA00023235"/>
    </source>
</evidence>
<evidence type="ECO:0000256" key="4">
    <source>
        <dbReference type="ARBA" id="ARBA00013189"/>
    </source>
</evidence>
<dbReference type="PANTHER" id="PTHR43725">
    <property type="entry name" value="UDP-GLUCOSE 4-EPIMERASE"/>
    <property type="match status" value="1"/>
</dbReference>
<dbReference type="GO" id="GO:0005829">
    <property type="term" value="C:cytosol"/>
    <property type="evidence" value="ECO:0007669"/>
    <property type="project" value="TreeGrafter"/>
</dbReference>